<sequence>MEDVIPVEELIIKEELDDDIKVRGAAEVDGSVRVDERQRQKQPLVAETGGGGQEVEAEERAIRGKEEPVMYACTLCVKQYRTCTALRSHLSRLHRVASAPGLRCRLCGAVGQSKATLRRHMRRSHSLAPTRQEELLRKCSECGEGVPSLSSLYSHLRSSHSDVLHHYHHCHLCPALVRSRPSLIRHCSRAHPGAKVPALTNQECPECGVGCRSVTALRRHLRTTHPSVLLHKCQHCKAAFKYSYLLNRHTKVVHLGKETTVHRHNYKCDDCGRLYLRKARLASHIMKVHSYPSQQRYHCTSCNLDFPNNKDKMRHYRTVHRVRAHQCHECSKCFDTAQELKEHRQEHRVRCTVCNKTFLRRDSLREHLLIHDGPRLPCPFCPKTFVQNSNLKRHIRTHTGEKPYQCTFCSKRFGDKSACNSHIRVHTGAERCRCHLCGTSFSKRQKLNYHMRKHTGDGLLYCPLCTRPSTDSYSLKKHVESHRQALVEVLLGLGLACPDECRRVAVEALHDLAAVVAGRQGPRKPWQPNQVERGHPVNDTAVVCKIEDLDSDFEVEIDRPSNSLDYFEKFENGDGRPLKSNNDFEKFENGDGQFSKSNNVNDFEKFRDSWPSKSNFCNQIGKFPDLRGSGKPYGLRSAGRTRSSHDGSDDALGSSAEVSSKLLDGVKTQFAGMNMPSSDFQWKRLNHVTGNRAASGDLHQFQHKAGLKGRMDMADDELRVSPSTGVTPAAVLTRLIEDIVDTHCRAAEIDVKPTLADQLVEQCLQVIMSDNPPADDPAIRRLSADQGMEASGGHPGATIANNMETNGMLPFNSEVNSSDVDPTDASGTTDRCHPATKRVSHMWRRCRPLPLPPSTTNS</sequence>
<dbReference type="FunFam" id="3.30.160.60:FF:000097">
    <property type="entry name" value="Zinc finger protein"/>
    <property type="match status" value="1"/>
</dbReference>
<accession>A0AAW0VWA0</accession>
<evidence type="ECO:0000256" key="7">
    <source>
        <dbReference type="ARBA" id="ARBA00023015"/>
    </source>
</evidence>
<dbReference type="PROSITE" id="PS00028">
    <property type="entry name" value="ZINC_FINGER_C2H2_1"/>
    <property type="match status" value="11"/>
</dbReference>
<keyword evidence="6" id="KW-0862">Zinc</keyword>
<feature type="domain" description="C2H2-type" evidence="13">
    <location>
        <begin position="349"/>
        <end position="376"/>
    </location>
</feature>
<feature type="region of interest" description="Disordered" evidence="12">
    <location>
        <begin position="628"/>
        <end position="654"/>
    </location>
</feature>
<evidence type="ECO:0000256" key="1">
    <source>
        <dbReference type="ARBA" id="ARBA00003767"/>
    </source>
</evidence>
<organism evidence="14 15">
    <name type="scientific">Cherax quadricarinatus</name>
    <name type="common">Australian red claw crayfish</name>
    <dbReference type="NCBI Taxonomy" id="27406"/>
    <lineage>
        <taxon>Eukaryota</taxon>
        <taxon>Metazoa</taxon>
        <taxon>Ecdysozoa</taxon>
        <taxon>Arthropoda</taxon>
        <taxon>Crustacea</taxon>
        <taxon>Multicrustacea</taxon>
        <taxon>Malacostraca</taxon>
        <taxon>Eumalacostraca</taxon>
        <taxon>Eucarida</taxon>
        <taxon>Decapoda</taxon>
        <taxon>Pleocyemata</taxon>
        <taxon>Astacidea</taxon>
        <taxon>Parastacoidea</taxon>
        <taxon>Parastacidae</taxon>
        <taxon>Cherax</taxon>
    </lineage>
</organism>
<dbReference type="Proteomes" id="UP001445076">
    <property type="component" value="Unassembled WGS sequence"/>
</dbReference>
<dbReference type="EMBL" id="JARKIK010000229">
    <property type="protein sequence ID" value="KAK8720765.1"/>
    <property type="molecule type" value="Genomic_DNA"/>
</dbReference>
<feature type="domain" description="C2H2-type" evidence="13">
    <location>
        <begin position="432"/>
        <end position="459"/>
    </location>
</feature>
<proteinExistence type="predicted"/>
<dbReference type="InterPro" id="IPR036236">
    <property type="entry name" value="Znf_C2H2_sf"/>
</dbReference>
<dbReference type="GO" id="GO:0000978">
    <property type="term" value="F:RNA polymerase II cis-regulatory region sequence-specific DNA binding"/>
    <property type="evidence" value="ECO:0007669"/>
    <property type="project" value="TreeGrafter"/>
</dbReference>
<feature type="region of interest" description="Disordered" evidence="12">
    <location>
        <begin position="804"/>
        <end position="836"/>
    </location>
</feature>
<reference evidence="14" key="2">
    <citation type="submission" date="2024-01" db="EMBL/GenBank/DDBJ databases">
        <authorList>
            <person name="He J."/>
            <person name="Wang M."/>
            <person name="Zheng J."/>
            <person name="Liu Z."/>
        </authorList>
    </citation>
    <scope>NUCLEOTIDE SEQUENCE</scope>
    <source>
        <strain evidence="14">ZL_2023a</strain>
        <tissue evidence="14">Muscle</tissue>
    </source>
</reference>
<evidence type="ECO:0000256" key="5">
    <source>
        <dbReference type="ARBA" id="ARBA00022771"/>
    </source>
</evidence>
<dbReference type="AlphaFoldDB" id="A0AAW0VWA0"/>
<feature type="region of interest" description="Disordered" evidence="12">
    <location>
        <begin position="33"/>
        <end position="57"/>
    </location>
</feature>
<keyword evidence="8" id="KW-0238">DNA-binding</keyword>
<evidence type="ECO:0000313" key="14">
    <source>
        <dbReference type="EMBL" id="KAK8720756.1"/>
    </source>
</evidence>
<evidence type="ECO:0000256" key="6">
    <source>
        <dbReference type="ARBA" id="ARBA00022833"/>
    </source>
</evidence>
<evidence type="ECO:0000256" key="4">
    <source>
        <dbReference type="ARBA" id="ARBA00022737"/>
    </source>
</evidence>
<dbReference type="InterPro" id="IPR013087">
    <property type="entry name" value="Znf_C2H2_type"/>
</dbReference>
<feature type="domain" description="C2H2-type" evidence="13">
    <location>
        <begin position="266"/>
        <end position="294"/>
    </location>
</feature>
<feature type="domain" description="C2H2-type" evidence="13">
    <location>
        <begin position="325"/>
        <end position="347"/>
    </location>
</feature>
<dbReference type="GO" id="GO:0008270">
    <property type="term" value="F:zinc ion binding"/>
    <property type="evidence" value="ECO:0007669"/>
    <property type="project" value="UniProtKB-KW"/>
</dbReference>
<dbReference type="GO" id="GO:0002682">
    <property type="term" value="P:regulation of immune system process"/>
    <property type="evidence" value="ECO:0007669"/>
    <property type="project" value="TreeGrafter"/>
</dbReference>
<keyword evidence="3" id="KW-0479">Metal-binding</keyword>
<feature type="domain" description="C2H2-type" evidence="13">
    <location>
        <begin position="404"/>
        <end position="431"/>
    </location>
</feature>
<comment type="caution">
    <text evidence="14">The sequence shown here is derived from an EMBL/GenBank/DDBJ whole genome shotgun (WGS) entry which is preliminary data.</text>
</comment>
<feature type="domain" description="C2H2-type" evidence="13">
    <location>
        <begin position="102"/>
        <end position="126"/>
    </location>
</feature>
<evidence type="ECO:0000256" key="3">
    <source>
        <dbReference type="ARBA" id="ARBA00022723"/>
    </source>
</evidence>
<dbReference type="Gene3D" id="3.30.160.60">
    <property type="entry name" value="Classic Zinc Finger"/>
    <property type="match status" value="8"/>
</dbReference>
<dbReference type="SUPFAM" id="SSF57667">
    <property type="entry name" value="beta-beta-alpha zinc fingers"/>
    <property type="match status" value="5"/>
</dbReference>
<feature type="compositionally biased region" description="Polar residues" evidence="12">
    <location>
        <begin position="813"/>
        <end position="829"/>
    </location>
</feature>
<dbReference type="PANTHER" id="PTHR24399">
    <property type="entry name" value="ZINC FINGER AND BTB DOMAIN-CONTAINING"/>
    <property type="match status" value="1"/>
</dbReference>
<feature type="domain" description="C2H2-type" evidence="13">
    <location>
        <begin position="202"/>
        <end position="225"/>
    </location>
</feature>
<dbReference type="GO" id="GO:0005654">
    <property type="term" value="C:nucleoplasm"/>
    <property type="evidence" value="ECO:0007669"/>
    <property type="project" value="TreeGrafter"/>
</dbReference>
<dbReference type="Pfam" id="PF13912">
    <property type="entry name" value="zf-C2H2_6"/>
    <property type="match status" value="2"/>
</dbReference>
<evidence type="ECO:0000256" key="8">
    <source>
        <dbReference type="ARBA" id="ARBA00023125"/>
    </source>
</evidence>
<dbReference type="SMART" id="SM00355">
    <property type="entry name" value="ZnF_C2H2"/>
    <property type="match status" value="14"/>
</dbReference>
<keyword evidence="4" id="KW-0677">Repeat</keyword>
<keyword evidence="10" id="KW-0539">Nucleus</keyword>
<dbReference type="FunFam" id="3.30.160.60:FF:000744">
    <property type="entry name" value="zinc finger E-box-binding homeobox 1"/>
    <property type="match status" value="1"/>
</dbReference>
<keyword evidence="9" id="KW-0804">Transcription</keyword>
<dbReference type="EMBL" id="JARKIK010000229">
    <property type="protein sequence ID" value="KAK8720757.1"/>
    <property type="molecule type" value="Genomic_DNA"/>
</dbReference>
<gene>
    <name evidence="14" type="ORF">OTU49_013127</name>
</gene>
<feature type="domain" description="C2H2-type" evidence="13">
    <location>
        <begin position="231"/>
        <end position="259"/>
    </location>
</feature>
<dbReference type="PANTHER" id="PTHR24399:SF23">
    <property type="entry name" value="C2H2-TYPE DOMAIN-CONTAINING PROTEIN"/>
    <property type="match status" value="1"/>
</dbReference>
<evidence type="ECO:0000256" key="2">
    <source>
        <dbReference type="ARBA" id="ARBA00004123"/>
    </source>
</evidence>
<dbReference type="PROSITE" id="PS50157">
    <property type="entry name" value="ZINC_FINGER_C2H2_2"/>
    <property type="match status" value="12"/>
</dbReference>
<keyword evidence="15" id="KW-1185">Reference proteome</keyword>
<feature type="domain" description="C2H2-type" evidence="13">
    <location>
        <begin position="137"/>
        <end position="161"/>
    </location>
</feature>
<dbReference type="Pfam" id="PF00096">
    <property type="entry name" value="zf-C2H2"/>
    <property type="match status" value="3"/>
</dbReference>
<feature type="domain" description="C2H2-type" evidence="13">
    <location>
        <begin position="71"/>
        <end position="94"/>
    </location>
</feature>
<keyword evidence="5 11" id="KW-0863">Zinc-finger</keyword>
<comment type="function">
    <text evidence="1">May be involved in transcriptional regulation.</text>
</comment>
<name>A0AAW0VWA0_CHEQU</name>
<evidence type="ECO:0000256" key="10">
    <source>
        <dbReference type="ARBA" id="ARBA00023242"/>
    </source>
</evidence>
<evidence type="ECO:0000256" key="12">
    <source>
        <dbReference type="SAM" id="MobiDB-lite"/>
    </source>
</evidence>
<evidence type="ECO:0000313" key="15">
    <source>
        <dbReference type="Proteomes" id="UP001445076"/>
    </source>
</evidence>
<evidence type="ECO:0000259" key="13">
    <source>
        <dbReference type="PROSITE" id="PS50157"/>
    </source>
</evidence>
<keyword evidence="7" id="KW-0805">Transcription regulation</keyword>
<evidence type="ECO:0000256" key="11">
    <source>
        <dbReference type="PROSITE-ProRule" id="PRU00042"/>
    </source>
</evidence>
<feature type="domain" description="C2H2-type" evidence="13">
    <location>
        <begin position="297"/>
        <end position="320"/>
    </location>
</feature>
<protein>
    <recommendedName>
        <fullName evidence="13">C2H2-type domain-containing protein</fullName>
    </recommendedName>
</protein>
<feature type="domain" description="C2H2-type" evidence="13">
    <location>
        <begin position="376"/>
        <end position="403"/>
    </location>
</feature>
<evidence type="ECO:0000256" key="9">
    <source>
        <dbReference type="ARBA" id="ARBA00023163"/>
    </source>
</evidence>
<comment type="subcellular location">
    <subcellularLocation>
        <location evidence="2">Nucleus</location>
    </subcellularLocation>
</comment>
<dbReference type="EMBL" id="JARKIK010000229">
    <property type="protein sequence ID" value="KAK8720756.1"/>
    <property type="molecule type" value="Genomic_DNA"/>
</dbReference>
<dbReference type="GO" id="GO:0001817">
    <property type="term" value="P:regulation of cytokine production"/>
    <property type="evidence" value="ECO:0007669"/>
    <property type="project" value="TreeGrafter"/>
</dbReference>
<dbReference type="GO" id="GO:0001227">
    <property type="term" value="F:DNA-binding transcription repressor activity, RNA polymerase II-specific"/>
    <property type="evidence" value="ECO:0007669"/>
    <property type="project" value="TreeGrafter"/>
</dbReference>
<dbReference type="Pfam" id="PF13465">
    <property type="entry name" value="zf-H2C2_2"/>
    <property type="match status" value="1"/>
</dbReference>
<reference evidence="14 15" key="1">
    <citation type="journal article" date="2024" name="BMC Genomics">
        <title>Genome assembly of redclaw crayfish (Cherax quadricarinatus) provides insights into its immune adaptation and hypoxia tolerance.</title>
        <authorList>
            <person name="Liu Z."/>
            <person name="Zheng J."/>
            <person name="Li H."/>
            <person name="Fang K."/>
            <person name="Wang S."/>
            <person name="He J."/>
            <person name="Zhou D."/>
            <person name="Weng S."/>
            <person name="Chi M."/>
            <person name="Gu Z."/>
            <person name="He J."/>
            <person name="Li F."/>
            <person name="Wang M."/>
        </authorList>
    </citation>
    <scope>NUCLEOTIDE SEQUENCE [LARGE SCALE GENOMIC DNA]</scope>
    <source>
        <strain evidence="14">ZL_2023a</strain>
    </source>
</reference>